<evidence type="ECO:0000313" key="3">
    <source>
        <dbReference type="EMBL" id="CAL1697397.1"/>
    </source>
</evidence>
<organism evidence="3 4">
    <name type="scientific">Somion occarium</name>
    <dbReference type="NCBI Taxonomy" id="3059160"/>
    <lineage>
        <taxon>Eukaryota</taxon>
        <taxon>Fungi</taxon>
        <taxon>Dikarya</taxon>
        <taxon>Basidiomycota</taxon>
        <taxon>Agaricomycotina</taxon>
        <taxon>Agaricomycetes</taxon>
        <taxon>Polyporales</taxon>
        <taxon>Cerrenaceae</taxon>
        <taxon>Somion</taxon>
    </lineage>
</organism>
<protein>
    <recommendedName>
        <fullName evidence="2">Fungal-type protein kinase domain-containing protein</fullName>
    </recommendedName>
</protein>
<name>A0ABP1CNX9_9APHY</name>
<accession>A0ABP1CNX9</accession>
<dbReference type="InterPro" id="IPR011009">
    <property type="entry name" value="Kinase-like_dom_sf"/>
</dbReference>
<proteinExistence type="predicted"/>
<sequence length="779" mass="88819">MAANSSMPFSAPVEAYPPEPRMDELAGHAVGYMSAPVFLKSVMTLHEPVPPVPTSTYFKHVLEYPMMSEEVLSNPIIQAIHRLRLIPGFFFEFNSQSHFETSPTHFSPLCLFRRTGDSSQTDWENQELIIDIHTGNEQDPFPYACGGVGSPKHAEGLQSRIRLVSAVKDQFCRQHRTFLYTLSICGSRIRFLRWDRSGVLLSESFDVCSFECLLIEFFWRFAHMSDTERGFDPTAVLASEAEDHILRNAIRDYCLSAVEGKVRALPNMEKTISPDYPTYKVRVGVKVSPRYFLIQRPFFYATSGNVCSRATRGYVAYDIAREKLVFLKDGWPSRFLNSDSEAKIYRELRQAGVPFLPDLLWAGNVYTDGKLQLTPNHAWSVCDVEWKRSGNVLNERYHHRVVQEFAFPLDTARCSREAAQAVRDAIEALAEAKKWCNRLHCDISSGNIMLSNATDPTTCARGNLNDWDQSRKPHSKVTKYKPRTGTFPFLSIALSADPFKENEVHDDYEACLWVLLCTALQNFRHNNPNYDLRLFNEKDPSYVDEKGKEHLTGGSLKYLYLDEGDDVTFACQPLNTLLNDLRSYWLDYYHCRAGYTIPLGPTEFEEWHQALGEYPTELLAIFDTALARTDWLENDSVSTNLKHLRSQYAKVNIRETSESLDTNQPSQSDAGSLKLRRFNTFNVRSRPLSRLSLRRGKKRNASESSTNADTDGRERKKVRMGSVFAINKGKMTHDESCDPDDRVAKPCPSLKRRLQRFVSKAKSKVSGIFIGTHRLSAVL</sequence>
<reference evidence="4" key="1">
    <citation type="submission" date="2024-04" db="EMBL/GenBank/DDBJ databases">
        <authorList>
            <person name="Shaw F."/>
            <person name="Minotto A."/>
        </authorList>
    </citation>
    <scope>NUCLEOTIDE SEQUENCE [LARGE SCALE GENOMIC DNA]</scope>
</reference>
<dbReference type="InterPro" id="IPR040976">
    <property type="entry name" value="Pkinase_fungal"/>
</dbReference>
<evidence type="ECO:0000259" key="2">
    <source>
        <dbReference type="Pfam" id="PF17667"/>
    </source>
</evidence>
<evidence type="ECO:0000256" key="1">
    <source>
        <dbReference type="SAM" id="MobiDB-lite"/>
    </source>
</evidence>
<feature type="domain" description="Fungal-type protein kinase" evidence="2">
    <location>
        <begin position="158"/>
        <end position="516"/>
    </location>
</feature>
<dbReference type="Pfam" id="PF17667">
    <property type="entry name" value="Pkinase_fungal"/>
    <property type="match status" value="1"/>
</dbReference>
<dbReference type="PANTHER" id="PTHR38248:SF2">
    <property type="entry name" value="FUNK1 11"/>
    <property type="match status" value="1"/>
</dbReference>
<dbReference type="EMBL" id="OZ037944">
    <property type="protein sequence ID" value="CAL1697397.1"/>
    <property type="molecule type" value="Genomic_DNA"/>
</dbReference>
<gene>
    <name evidence="3" type="ORF">GFSPODELE1_LOCUS1634</name>
</gene>
<evidence type="ECO:0000313" key="4">
    <source>
        <dbReference type="Proteomes" id="UP001497453"/>
    </source>
</evidence>
<keyword evidence="4" id="KW-1185">Reference proteome</keyword>
<dbReference type="PANTHER" id="PTHR38248">
    <property type="entry name" value="FUNK1 6"/>
    <property type="match status" value="1"/>
</dbReference>
<feature type="region of interest" description="Disordered" evidence="1">
    <location>
        <begin position="688"/>
        <end position="715"/>
    </location>
</feature>
<dbReference type="Proteomes" id="UP001497453">
    <property type="component" value="Chromosome 1"/>
</dbReference>
<dbReference type="SUPFAM" id="SSF56112">
    <property type="entry name" value="Protein kinase-like (PK-like)"/>
    <property type="match status" value="1"/>
</dbReference>